<reference evidence="1" key="1">
    <citation type="journal article" date="2015" name="Nature">
        <title>Complex archaea that bridge the gap between prokaryotes and eukaryotes.</title>
        <authorList>
            <person name="Spang A."/>
            <person name="Saw J.H."/>
            <person name="Jorgensen S.L."/>
            <person name="Zaremba-Niedzwiedzka K."/>
            <person name="Martijn J."/>
            <person name="Lind A.E."/>
            <person name="van Eijk R."/>
            <person name="Schleper C."/>
            <person name="Guy L."/>
            <person name="Ettema T.J."/>
        </authorList>
    </citation>
    <scope>NUCLEOTIDE SEQUENCE</scope>
</reference>
<comment type="caution">
    <text evidence="1">The sequence shown here is derived from an EMBL/GenBank/DDBJ whole genome shotgun (WGS) entry which is preliminary data.</text>
</comment>
<organism evidence="1">
    <name type="scientific">marine sediment metagenome</name>
    <dbReference type="NCBI Taxonomy" id="412755"/>
    <lineage>
        <taxon>unclassified sequences</taxon>
        <taxon>metagenomes</taxon>
        <taxon>ecological metagenomes</taxon>
    </lineage>
</organism>
<gene>
    <name evidence="1" type="ORF">LCGC14_2191900</name>
</gene>
<dbReference type="EMBL" id="LAZR01028710">
    <property type="protein sequence ID" value="KKL61775.1"/>
    <property type="molecule type" value="Genomic_DNA"/>
</dbReference>
<sequence length="167" mass="19801">MANIASYLKRPTAIMSMPDAIKRGLTPTKFLSQLKLKGLGYRKQRFLRDWRNVKGTEQRKNVFKFIRRDRLPPMTALAEVDWDMSQEYMYKVRAWVRAAPGEPLTERFVNIPSDRPLTLEEVEREVFERWNDWEKYEGETLERTQAIAGWHHVEDVLDTPSPFLTKE</sequence>
<evidence type="ECO:0000313" key="1">
    <source>
        <dbReference type="EMBL" id="KKL61775.1"/>
    </source>
</evidence>
<proteinExistence type="predicted"/>
<name>A0A0F9FWR1_9ZZZZ</name>
<dbReference type="AlphaFoldDB" id="A0A0F9FWR1"/>
<accession>A0A0F9FWR1</accession>
<protein>
    <submittedName>
        <fullName evidence="1">Uncharacterized protein</fullName>
    </submittedName>
</protein>